<keyword evidence="21" id="KW-1185">Reference proteome</keyword>
<comment type="catalytic activity">
    <reaction evidence="16">
        <text>L-threonyl-[protein] + ATP = O-phospho-L-threonyl-[protein] + ADP + H(+)</text>
        <dbReference type="Rhea" id="RHEA:46608"/>
        <dbReference type="Rhea" id="RHEA-COMP:11060"/>
        <dbReference type="Rhea" id="RHEA-COMP:11605"/>
        <dbReference type="ChEBI" id="CHEBI:15378"/>
        <dbReference type="ChEBI" id="CHEBI:30013"/>
        <dbReference type="ChEBI" id="CHEBI:30616"/>
        <dbReference type="ChEBI" id="CHEBI:61977"/>
        <dbReference type="ChEBI" id="CHEBI:456216"/>
        <dbReference type="EC" id="2.7.11.1"/>
    </reaction>
</comment>
<evidence type="ECO:0000256" key="13">
    <source>
        <dbReference type="ARBA" id="ARBA00023136"/>
    </source>
</evidence>
<evidence type="ECO:0000256" key="1">
    <source>
        <dbReference type="ARBA" id="ARBA00004479"/>
    </source>
</evidence>
<keyword evidence="3" id="KW-0723">Serine/threonine-protein kinase</keyword>
<sequence>MPCRFFGDNNFSGTLPPELGNLINLKQLHLGSCGLGGEIPSTFANLRNLQHVKASDNAFTGRIPDFIGNNWTKLISLRFQGNSFEGPIPSSFANLTSLTSLRIGDIYYGSSSLSFIRNLKNLTDLVLRNVLLTGTFPPSITEFQYLQKLDLSFNNLTGPIPSYMFMMGSLKHLLLGNNSLSGPIPSPTRETLMTMNLVGNNFTLNSSNIRLLPGLECLQRSFPCSRDAPRYATFSIKCGGPEMISEGIVFEADNGTLGTAKYEVTTTQKWAVSNVGLFSGRQNREYMQNTLAQVRNTDSPKLYKSSRLSPGSLRYYGLGLENGHYTVKLFFAETSFPNRTSQSWRSLARRVFDVYIQGTRQLRDFDISKEAGGVERAIIKNFTAKVTANHLEIHLFWAGKGTPDSSYGPSISAISVVPNFIPTVSGIPPDTPKEKDQTSLIVGITGSVVGLALIIILVIIYKKREREEEEEEVLLGICPRPNTFSYSELKTATEDFNPSNKLGEGGFGPVYKGILSDGRVVAVKQLSVASNQGNDHFVTEIATISAVQHRNLVKLYGCCIGGNRRLLVYEYLENKSLDQALFGQSGLYLDWPTRFNICLSTARGLAYLHEESRPRIVHRDVKASNILLDAELCPKISDFGLAKLYDDKKTHITTRAAGTIGYLAPEYAMRGHLSEKVDVFGFGVVALEIISGRPNSYNTLENERIYLLEWTWTLHENNQLLSLLDPTLEEFDENEALRVTGVALLCTQSSPSIRPPMSRVVGMLGGDFEVNNVAIKPSYLIDWDFEDITGSLKNEELQTSIASNQ</sequence>
<dbReference type="Pfam" id="PF11721">
    <property type="entry name" value="Malectin"/>
    <property type="match status" value="1"/>
</dbReference>
<comment type="caution">
    <text evidence="20">The sequence shown here is derived from an EMBL/GenBank/DDBJ whole genome shotgun (WGS) entry which is preliminary data.</text>
</comment>
<name>A0ABR2CWH6_9ROSI</name>
<evidence type="ECO:0000256" key="7">
    <source>
        <dbReference type="ARBA" id="ARBA00022692"/>
    </source>
</evidence>
<keyword evidence="12 18" id="KW-1133">Transmembrane helix</keyword>
<dbReference type="Gene3D" id="3.80.10.10">
    <property type="entry name" value="Ribonuclease Inhibitor"/>
    <property type="match status" value="2"/>
</dbReference>
<keyword evidence="11" id="KW-0067">ATP-binding</keyword>
<accession>A0ABR2CWH6</accession>
<keyword evidence="9" id="KW-0677">Repeat</keyword>
<dbReference type="InterPro" id="IPR032675">
    <property type="entry name" value="LRR_dom_sf"/>
</dbReference>
<comment type="catalytic activity">
    <reaction evidence="17">
        <text>L-seryl-[protein] + ATP = O-phospho-L-seryl-[protein] + ADP + H(+)</text>
        <dbReference type="Rhea" id="RHEA:17989"/>
        <dbReference type="Rhea" id="RHEA-COMP:9863"/>
        <dbReference type="Rhea" id="RHEA-COMP:11604"/>
        <dbReference type="ChEBI" id="CHEBI:15378"/>
        <dbReference type="ChEBI" id="CHEBI:29999"/>
        <dbReference type="ChEBI" id="CHEBI:30616"/>
        <dbReference type="ChEBI" id="CHEBI:83421"/>
        <dbReference type="ChEBI" id="CHEBI:456216"/>
        <dbReference type="EC" id="2.7.11.1"/>
    </reaction>
</comment>
<keyword evidence="14" id="KW-0675">Receptor</keyword>
<evidence type="ECO:0000256" key="14">
    <source>
        <dbReference type="ARBA" id="ARBA00023170"/>
    </source>
</evidence>
<dbReference type="InterPro" id="IPR001245">
    <property type="entry name" value="Ser-Thr/Tyr_kinase_cat_dom"/>
</dbReference>
<gene>
    <name evidence="20" type="ORF">V6N12_029551</name>
</gene>
<dbReference type="Gene3D" id="3.30.200.20">
    <property type="entry name" value="Phosphorylase Kinase, domain 1"/>
    <property type="match status" value="1"/>
</dbReference>
<feature type="domain" description="Protein kinase" evidence="19">
    <location>
        <begin position="496"/>
        <end position="753"/>
    </location>
</feature>
<evidence type="ECO:0000256" key="3">
    <source>
        <dbReference type="ARBA" id="ARBA00022527"/>
    </source>
</evidence>
<dbReference type="SUPFAM" id="SSF52058">
    <property type="entry name" value="L domain-like"/>
    <property type="match status" value="1"/>
</dbReference>
<dbReference type="Pfam" id="PF07714">
    <property type="entry name" value="PK_Tyr_Ser-Thr"/>
    <property type="match status" value="1"/>
</dbReference>
<dbReference type="Pfam" id="PF00560">
    <property type="entry name" value="LRR_1"/>
    <property type="match status" value="4"/>
</dbReference>
<dbReference type="PANTHER" id="PTHR48006:SF34">
    <property type="entry name" value="OS08G0203700 PROTEIN"/>
    <property type="match status" value="1"/>
</dbReference>
<keyword evidence="15" id="KW-0325">Glycoprotein</keyword>
<evidence type="ECO:0000256" key="4">
    <source>
        <dbReference type="ARBA" id="ARBA00022553"/>
    </source>
</evidence>
<keyword evidence="10" id="KW-0547">Nucleotide-binding</keyword>
<comment type="subcellular location">
    <subcellularLocation>
        <location evidence="1">Membrane</location>
        <topology evidence="1">Single-pass type I membrane protein</topology>
    </subcellularLocation>
</comment>
<organism evidence="20 21">
    <name type="scientific">Hibiscus sabdariffa</name>
    <name type="common">roselle</name>
    <dbReference type="NCBI Taxonomy" id="183260"/>
    <lineage>
        <taxon>Eukaryota</taxon>
        <taxon>Viridiplantae</taxon>
        <taxon>Streptophyta</taxon>
        <taxon>Embryophyta</taxon>
        <taxon>Tracheophyta</taxon>
        <taxon>Spermatophyta</taxon>
        <taxon>Magnoliopsida</taxon>
        <taxon>eudicotyledons</taxon>
        <taxon>Gunneridae</taxon>
        <taxon>Pentapetalae</taxon>
        <taxon>rosids</taxon>
        <taxon>malvids</taxon>
        <taxon>Malvales</taxon>
        <taxon>Malvaceae</taxon>
        <taxon>Malvoideae</taxon>
        <taxon>Hibiscus</taxon>
    </lineage>
</organism>
<evidence type="ECO:0000259" key="19">
    <source>
        <dbReference type="PROSITE" id="PS50011"/>
    </source>
</evidence>
<evidence type="ECO:0000313" key="20">
    <source>
        <dbReference type="EMBL" id="KAK8524693.1"/>
    </source>
</evidence>
<evidence type="ECO:0000256" key="2">
    <source>
        <dbReference type="ARBA" id="ARBA00012513"/>
    </source>
</evidence>
<protein>
    <recommendedName>
        <fullName evidence="2">non-specific serine/threonine protein kinase</fullName>
        <ecNumber evidence="2">2.7.11.1</ecNumber>
    </recommendedName>
</protein>
<feature type="transmembrane region" description="Helical" evidence="18">
    <location>
        <begin position="440"/>
        <end position="461"/>
    </location>
</feature>
<evidence type="ECO:0000256" key="10">
    <source>
        <dbReference type="ARBA" id="ARBA00022741"/>
    </source>
</evidence>
<dbReference type="InterPro" id="IPR011009">
    <property type="entry name" value="Kinase-like_dom_sf"/>
</dbReference>
<evidence type="ECO:0000256" key="16">
    <source>
        <dbReference type="ARBA" id="ARBA00047899"/>
    </source>
</evidence>
<dbReference type="EC" id="2.7.11.1" evidence="2"/>
<evidence type="ECO:0000256" key="12">
    <source>
        <dbReference type="ARBA" id="ARBA00022989"/>
    </source>
</evidence>
<evidence type="ECO:0000256" key="17">
    <source>
        <dbReference type="ARBA" id="ARBA00048679"/>
    </source>
</evidence>
<dbReference type="InterPro" id="IPR000719">
    <property type="entry name" value="Prot_kinase_dom"/>
</dbReference>
<evidence type="ECO:0000256" key="11">
    <source>
        <dbReference type="ARBA" id="ARBA00022840"/>
    </source>
</evidence>
<keyword evidence="8" id="KW-0732">Signal</keyword>
<dbReference type="PROSITE" id="PS00108">
    <property type="entry name" value="PROTEIN_KINASE_ST"/>
    <property type="match status" value="1"/>
</dbReference>
<dbReference type="InterPro" id="IPR021720">
    <property type="entry name" value="Malectin_dom"/>
</dbReference>
<dbReference type="PANTHER" id="PTHR48006">
    <property type="entry name" value="LEUCINE-RICH REPEAT-CONTAINING PROTEIN DDB_G0281931-RELATED"/>
    <property type="match status" value="1"/>
</dbReference>
<keyword evidence="6" id="KW-0808">Transferase</keyword>
<evidence type="ECO:0000256" key="18">
    <source>
        <dbReference type="SAM" id="Phobius"/>
    </source>
</evidence>
<evidence type="ECO:0000256" key="8">
    <source>
        <dbReference type="ARBA" id="ARBA00022729"/>
    </source>
</evidence>
<evidence type="ECO:0000313" key="21">
    <source>
        <dbReference type="Proteomes" id="UP001472677"/>
    </source>
</evidence>
<evidence type="ECO:0000256" key="15">
    <source>
        <dbReference type="ARBA" id="ARBA00023180"/>
    </source>
</evidence>
<dbReference type="CDD" id="cd14066">
    <property type="entry name" value="STKc_IRAK"/>
    <property type="match status" value="1"/>
</dbReference>
<dbReference type="InterPro" id="IPR008271">
    <property type="entry name" value="Ser/Thr_kinase_AS"/>
</dbReference>
<keyword evidence="4" id="KW-0597">Phosphoprotein</keyword>
<evidence type="ECO:0000256" key="9">
    <source>
        <dbReference type="ARBA" id="ARBA00022737"/>
    </source>
</evidence>
<keyword evidence="13 18" id="KW-0472">Membrane</keyword>
<dbReference type="Gene3D" id="1.10.510.10">
    <property type="entry name" value="Transferase(Phosphotransferase) domain 1"/>
    <property type="match status" value="1"/>
</dbReference>
<dbReference type="PROSITE" id="PS50011">
    <property type="entry name" value="PROTEIN_KINASE_DOM"/>
    <property type="match status" value="1"/>
</dbReference>
<evidence type="ECO:0000256" key="6">
    <source>
        <dbReference type="ARBA" id="ARBA00022679"/>
    </source>
</evidence>
<dbReference type="InterPro" id="IPR051824">
    <property type="entry name" value="LRR_Rcpt-Like_S/T_Kinase"/>
</dbReference>
<dbReference type="Proteomes" id="UP001472677">
    <property type="component" value="Unassembled WGS sequence"/>
</dbReference>
<keyword evidence="3" id="KW-0418">Kinase</keyword>
<dbReference type="SUPFAM" id="SSF56112">
    <property type="entry name" value="Protein kinase-like (PK-like)"/>
    <property type="match status" value="1"/>
</dbReference>
<dbReference type="EMBL" id="JBBPBM010000041">
    <property type="protein sequence ID" value="KAK8524693.1"/>
    <property type="molecule type" value="Genomic_DNA"/>
</dbReference>
<proteinExistence type="predicted"/>
<dbReference type="Gene3D" id="2.60.120.430">
    <property type="entry name" value="Galactose-binding lectin"/>
    <property type="match status" value="1"/>
</dbReference>
<keyword evidence="7 18" id="KW-0812">Transmembrane</keyword>
<dbReference type="SMART" id="SM00220">
    <property type="entry name" value="S_TKc"/>
    <property type="match status" value="1"/>
</dbReference>
<evidence type="ECO:0000256" key="5">
    <source>
        <dbReference type="ARBA" id="ARBA00022614"/>
    </source>
</evidence>
<dbReference type="InterPro" id="IPR001611">
    <property type="entry name" value="Leu-rich_rpt"/>
</dbReference>
<keyword evidence="5" id="KW-0433">Leucine-rich repeat</keyword>
<reference evidence="20 21" key="1">
    <citation type="journal article" date="2024" name="G3 (Bethesda)">
        <title>Genome assembly of Hibiscus sabdariffa L. provides insights into metabolisms of medicinal natural products.</title>
        <authorList>
            <person name="Kim T."/>
        </authorList>
    </citation>
    <scope>NUCLEOTIDE SEQUENCE [LARGE SCALE GENOMIC DNA]</scope>
    <source>
        <strain evidence="20">TK-2024</strain>
        <tissue evidence="20">Old leaves</tissue>
    </source>
</reference>